<dbReference type="SUPFAM" id="SSF56784">
    <property type="entry name" value="HAD-like"/>
    <property type="match status" value="1"/>
</dbReference>
<dbReference type="OrthoDB" id="9802350at2"/>
<dbReference type="Gene3D" id="3.40.50.1000">
    <property type="entry name" value="HAD superfamily/HAD-like"/>
    <property type="match status" value="1"/>
</dbReference>
<dbReference type="InterPro" id="IPR052550">
    <property type="entry name" value="Pyrimidine_5'-ntase_YjjG"/>
</dbReference>
<sequence>MKHLKHIFFDLDHTLWDFDKNSGLTFESIFKKHHVELNLSEFLPVYEPINAKYWKLFRENKISKEDLRYARLNEAFEVLNFKAEPNLVIALSESYIEHLSDFNHLFPYAIETLEHLQETYQLHLITNGFRSVQYRKMKSSRIINFFKTVTTSEDVGVKKPDPAIFNHALDLAKASKNESVMIGDNLEADIEGAEKVGMSSIFFGKDNTFEGKSIQCLSELKHIL</sequence>
<dbReference type="InterPro" id="IPR006439">
    <property type="entry name" value="HAD-SF_hydro_IA"/>
</dbReference>
<keyword evidence="2" id="KW-1185">Reference proteome</keyword>
<accession>A0A1M4UB49</accession>
<dbReference type="InterPro" id="IPR023214">
    <property type="entry name" value="HAD_sf"/>
</dbReference>
<dbReference type="InterPro" id="IPR011951">
    <property type="entry name" value="HAD-SF_hydro_IA_YjjG/PynA"/>
</dbReference>
<dbReference type="NCBIfam" id="TIGR01549">
    <property type="entry name" value="HAD-SF-IA-v1"/>
    <property type="match status" value="1"/>
</dbReference>
<dbReference type="InterPro" id="IPR041492">
    <property type="entry name" value="HAD_2"/>
</dbReference>
<dbReference type="Gene3D" id="1.10.150.240">
    <property type="entry name" value="Putative phosphatase, domain 2"/>
    <property type="match status" value="1"/>
</dbReference>
<dbReference type="GO" id="GO:0008253">
    <property type="term" value="F:5'-nucleotidase activity"/>
    <property type="evidence" value="ECO:0007669"/>
    <property type="project" value="InterPro"/>
</dbReference>
<keyword evidence="1" id="KW-0378">Hydrolase</keyword>
<dbReference type="PANTHER" id="PTHR47478:SF1">
    <property type="entry name" value="PYRIMIDINE 5'-NUCLEOTIDASE YJJG"/>
    <property type="match status" value="1"/>
</dbReference>
<dbReference type="PRINTS" id="PR00413">
    <property type="entry name" value="HADHALOGNASE"/>
</dbReference>
<dbReference type="SFLD" id="SFLDS00003">
    <property type="entry name" value="Haloacid_Dehalogenase"/>
    <property type="match status" value="1"/>
</dbReference>
<name>A0A1M4UB49_9FLAO</name>
<proteinExistence type="predicted"/>
<dbReference type="RefSeq" id="WP_073192364.1">
    <property type="nucleotide sequence ID" value="NZ_FQTW01000002.1"/>
</dbReference>
<dbReference type="AlphaFoldDB" id="A0A1M4UB49"/>
<dbReference type="EMBL" id="FQTW01000002">
    <property type="protein sequence ID" value="SHE53904.1"/>
    <property type="molecule type" value="Genomic_DNA"/>
</dbReference>
<dbReference type="InterPro" id="IPR036412">
    <property type="entry name" value="HAD-like_sf"/>
</dbReference>
<evidence type="ECO:0000313" key="2">
    <source>
        <dbReference type="Proteomes" id="UP000184462"/>
    </source>
</evidence>
<protein>
    <submittedName>
        <fullName evidence="1">Putative hydrolase of the HAD superfamily</fullName>
    </submittedName>
</protein>
<dbReference type="NCBIfam" id="TIGR02254">
    <property type="entry name" value="YjjG_YfnB"/>
    <property type="match status" value="1"/>
</dbReference>
<dbReference type="PANTHER" id="PTHR47478">
    <property type="match status" value="1"/>
</dbReference>
<dbReference type="InterPro" id="IPR023198">
    <property type="entry name" value="PGP-like_dom2"/>
</dbReference>
<gene>
    <name evidence="1" type="ORF">SAMN05444278_102272</name>
</gene>
<dbReference type="Proteomes" id="UP000184462">
    <property type="component" value="Unassembled WGS sequence"/>
</dbReference>
<dbReference type="STRING" id="1155689.SAMN05444278_102272"/>
<dbReference type="Pfam" id="PF13419">
    <property type="entry name" value="HAD_2"/>
    <property type="match status" value="1"/>
</dbReference>
<dbReference type="SFLD" id="SFLDG01129">
    <property type="entry name" value="C1.5:_HAD__Beta-PGM__Phosphata"/>
    <property type="match status" value="1"/>
</dbReference>
<evidence type="ECO:0000313" key="1">
    <source>
        <dbReference type="EMBL" id="SHE53904.1"/>
    </source>
</evidence>
<organism evidence="1 2">
    <name type="scientific">Psychroflexus salarius</name>
    <dbReference type="NCBI Taxonomy" id="1155689"/>
    <lineage>
        <taxon>Bacteria</taxon>
        <taxon>Pseudomonadati</taxon>
        <taxon>Bacteroidota</taxon>
        <taxon>Flavobacteriia</taxon>
        <taxon>Flavobacteriales</taxon>
        <taxon>Flavobacteriaceae</taxon>
        <taxon>Psychroflexus</taxon>
    </lineage>
</organism>
<reference evidence="1 2" key="1">
    <citation type="submission" date="2016-11" db="EMBL/GenBank/DDBJ databases">
        <authorList>
            <person name="Jaros S."/>
            <person name="Januszkiewicz K."/>
            <person name="Wedrychowicz H."/>
        </authorList>
    </citation>
    <scope>NUCLEOTIDE SEQUENCE [LARGE SCALE GENOMIC DNA]</scope>
    <source>
        <strain evidence="1 2">DSM 25661</strain>
    </source>
</reference>